<dbReference type="PROSITE" id="PS50043">
    <property type="entry name" value="HTH_LUXR_2"/>
    <property type="match status" value="1"/>
</dbReference>
<dbReference type="AlphaFoldDB" id="A0A423UMK7"/>
<reference evidence="5 8" key="4">
    <citation type="journal article" date="2019" name="Nat. Med.">
        <title>A library of human gut bacterial isolates paired with longitudinal multiomics data enables mechanistic microbiome research.</title>
        <authorList>
            <person name="Poyet M."/>
            <person name="Groussin M."/>
            <person name="Gibbons S.M."/>
            <person name="Avila-Pacheco J."/>
            <person name="Jiang X."/>
            <person name="Kearney S.M."/>
            <person name="Perrotta A.R."/>
            <person name="Berdy B."/>
            <person name="Zhao S."/>
            <person name="Lieberman T.D."/>
            <person name="Swanson P.K."/>
            <person name="Smith M."/>
            <person name="Roesemann S."/>
            <person name="Alexander J.E."/>
            <person name="Rich S.A."/>
            <person name="Livny J."/>
            <person name="Vlamakis H."/>
            <person name="Clish C."/>
            <person name="Bullock K."/>
            <person name="Deik A."/>
            <person name="Scott J."/>
            <person name="Pierce K.A."/>
            <person name="Xavier R.J."/>
            <person name="Alm E.J."/>
        </authorList>
    </citation>
    <scope>NUCLEOTIDE SEQUENCE [LARGE SCALE GENOMIC DNA]</scope>
    <source>
        <strain evidence="5 8">BIOML-A1</strain>
    </source>
</reference>
<comment type="caution">
    <text evidence="6">The sequence shown here is derived from an EMBL/GenBank/DDBJ whole genome shotgun (WGS) entry which is preliminary data.</text>
</comment>
<dbReference type="CDD" id="cd06170">
    <property type="entry name" value="LuxR_C_like"/>
    <property type="match status" value="1"/>
</dbReference>
<protein>
    <submittedName>
        <fullName evidence="6">Helix-turn-helix transcriptional regulator</fullName>
    </submittedName>
</protein>
<dbReference type="GO" id="GO:0006355">
    <property type="term" value="P:regulation of DNA-templated transcription"/>
    <property type="evidence" value="ECO:0007669"/>
    <property type="project" value="InterPro"/>
</dbReference>
<dbReference type="GO" id="GO:0003677">
    <property type="term" value="F:DNA binding"/>
    <property type="evidence" value="ECO:0007669"/>
    <property type="project" value="UniProtKB-KW"/>
</dbReference>
<feature type="domain" description="HTH luxR-type" evidence="4">
    <location>
        <begin position="804"/>
        <end position="869"/>
    </location>
</feature>
<reference evidence="6" key="2">
    <citation type="journal article" date="2019" name="Int. J. Syst. Evol. Microbiol.">
        <title>Gordonibacter faecihominis is a later heterotypic synonym of Gordonibacter urolithinfaciens.</title>
        <authorList>
            <person name="Danylec N."/>
            <person name="Stoll D.A."/>
            <person name="Huch M."/>
        </authorList>
    </citation>
    <scope>NUCLEOTIDE SEQUENCE</scope>
    <source>
        <strain evidence="6">DSM 27213</strain>
    </source>
</reference>
<dbReference type="InterPro" id="IPR000792">
    <property type="entry name" value="Tscrpt_reg_LuxR_C"/>
</dbReference>
<dbReference type="InterPro" id="IPR016032">
    <property type="entry name" value="Sig_transdc_resp-reg_C-effctor"/>
</dbReference>
<dbReference type="EMBL" id="QIBW01000002">
    <property type="protein sequence ID" value="ROT91422.1"/>
    <property type="molecule type" value="Genomic_DNA"/>
</dbReference>
<gene>
    <name evidence="6" type="ORF">DMP12_01795</name>
    <name evidence="5" type="ORF">GKG38_04750</name>
</gene>
<reference evidence="6" key="3">
    <citation type="journal article" date="2019" name="Microbiol. Resour. Announc.">
        <title>Draft Genome Sequences of Type Strains of Gordonibacter faecihominis, Paraeggerthella hongkongensis, Parvibacter caecicola,Slackia equolifaciens, Slackia faecicanis, and Slackia isoflavoniconvertens.</title>
        <authorList>
            <person name="Danylec N."/>
            <person name="Stoll D.A."/>
            <person name="Dotsch A."/>
            <person name="Huch M."/>
        </authorList>
    </citation>
    <scope>NUCLEOTIDE SEQUENCE</scope>
    <source>
        <strain evidence="6">DSM 27213</strain>
    </source>
</reference>
<dbReference type="Gene3D" id="1.25.40.10">
    <property type="entry name" value="Tetratricopeptide repeat domain"/>
    <property type="match status" value="1"/>
</dbReference>
<dbReference type="Pfam" id="PF25873">
    <property type="entry name" value="WHD_MalT"/>
    <property type="match status" value="1"/>
</dbReference>
<dbReference type="SUPFAM" id="SSF48452">
    <property type="entry name" value="TPR-like"/>
    <property type="match status" value="1"/>
</dbReference>
<dbReference type="Pfam" id="PF17874">
    <property type="entry name" value="TPR_MalT"/>
    <property type="match status" value="1"/>
</dbReference>
<evidence type="ECO:0000313" key="5">
    <source>
        <dbReference type="EMBL" id="MSA94379.1"/>
    </source>
</evidence>
<dbReference type="Gene3D" id="3.40.50.300">
    <property type="entry name" value="P-loop containing nucleotide triphosphate hydrolases"/>
    <property type="match status" value="1"/>
</dbReference>
<evidence type="ECO:0000313" key="7">
    <source>
        <dbReference type="Proteomes" id="UP000285258"/>
    </source>
</evidence>
<accession>A0A423UMK7</accession>
<dbReference type="SMART" id="SM00421">
    <property type="entry name" value="HTH_LUXR"/>
    <property type="match status" value="1"/>
</dbReference>
<organism evidence="6 7">
    <name type="scientific">Gordonibacter urolithinfaciens</name>
    <dbReference type="NCBI Taxonomy" id="1335613"/>
    <lineage>
        <taxon>Bacteria</taxon>
        <taxon>Bacillati</taxon>
        <taxon>Actinomycetota</taxon>
        <taxon>Coriobacteriia</taxon>
        <taxon>Eggerthellales</taxon>
        <taxon>Eggerthellaceae</taxon>
        <taxon>Gordonibacter</taxon>
    </lineage>
</organism>
<dbReference type="SUPFAM" id="SSF46894">
    <property type="entry name" value="C-terminal effector domain of the bipartite response regulators"/>
    <property type="match status" value="1"/>
</dbReference>
<keyword evidence="3" id="KW-0804">Transcription</keyword>
<evidence type="ECO:0000256" key="1">
    <source>
        <dbReference type="ARBA" id="ARBA00023015"/>
    </source>
</evidence>
<dbReference type="InterPro" id="IPR036388">
    <property type="entry name" value="WH-like_DNA-bd_sf"/>
</dbReference>
<dbReference type="Proteomes" id="UP000285258">
    <property type="component" value="Unassembled WGS sequence"/>
</dbReference>
<dbReference type="PANTHER" id="PTHR44688:SF16">
    <property type="entry name" value="DNA-BINDING TRANSCRIPTIONAL ACTIVATOR DEVR_DOSR"/>
    <property type="match status" value="1"/>
</dbReference>
<evidence type="ECO:0000313" key="8">
    <source>
        <dbReference type="Proteomes" id="UP000462865"/>
    </source>
</evidence>
<name>A0A423UMK7_9ACTN</name>
<dbReference type="PANTHER" id="PTHR44688">
    <property type="entry name" value="DNA-BINDING TRANSCRIPTIONAL ACTIVATOR DEVR_DOSR"/>
    <property type="match status" value="1"/>
</dbReference>
<dbReference type="EMBL" id="WKZA01000013">
    <property type="protein sequence ID" value="MSA94379.1"/>
    <property type="molecule type" value="Genomic_DNA"/>
</dbReference>
<keyword evidence="1" id="KW-0805">Transcription regulation</keyword>
<dbReference type="InterPro" id="IPR059106">
    <property type="entry name" value="WHD_MalT"/>
</dbReference>
<evidence type="ECO:0000256" key="3">
    <source>
        <dbReference type="ARBA" id="ARBA00023163"/>
    </source>
</evidence>
<evidence type="ECO:0000256" key="2">
    <source>
        <dbReference type="ARBA" id="ARBA00023125"/>
    </source>
</evidence>
<dbReference type="PROSITE" id="PS00622">
    <property type="entry name" value="HTH_LUXR_1"/>
    <property type="match status" value="1"/>
</dbReference>
<dbReference type="InterPro" id="IPR041617">
    <property type="entry name" value="TPR_MalT"/>
</dbReference>
<dbReference type="SUPFAM" id="SSF52540">
    <property type="entry name" value="P-loop containing nucleoside triphosphate hydrolases"/>
    <property type="match status" value="1"/>
</dbReference>
<sequence length="871" mass="96868">MRFWGILSIKSRVATAEGAAVADDLILSDKFAPAALPDVCAPRLRVVDAIERAVRTRRFVYLGAPAGSGKTVSALLWLKQAKRPCVWIGLDRYDDVPSVFYKQLALGLYSVQPGNDGLRVVIEEPGFSLSPVEHLVRLLAEMTPLERRYVLVLDDVHLVENREIRKSLPAVLKRLPRAFSVLLLSRAELPAEWAVLGADGGPALLDAADLRFTADEIRGYFQALGRDLAPDEAGALFEATEGWPIGVAALAKSDRATRGGSSTLFASFFEEQVWNTWDESLRAFCVATSVAEQFDPALAELLSERADAAAVMEELARTNTFLMRLSDTLYRYHHLFRDFLREKAAEECVDRAKLCKRAAEFFRARGDYTQALRFWLESGDFKGMDTYLLLYLYESSSGSVADSADFMGTLRLDDLPDRAYRDCPPLHILALWYDYLTGQRERFEHHLDELYRALPRIAAFDPRFIESATLSHSIDHRTTIIDKARKFSKFGRLIKRFTPKGLATTLASFTQNLPYPHRSNVDYSAIALEEDGMGLLGKTFAPLLGTEWCYVRPLIPACFEYERNRLDAALAGIDEARRALVPENKEDGRVCIGIMEHAVLWQMGRADDAARALAQLEAYVAQEASQFLHNLRAYQAKLALFDADARAARSWLDEYFVVEAERIGLVRVFQHFTTARAYIALGRAEEAEALLRDLVEFGRGFNRPLDVGEAGALSASLLWARGRKDEAVDALAEALEALAPYGFFRVVADEGASVEPVLKSLAARIARPGYDGPLERGFVQEALLAAHERGRRFRGVCANLAAPRAGKPVKLSRQQARVLSLLARGLRTPEIAEQTGLTVPTVKSHTAAAYQKLGVHNVMDAVLKARELGLL</sequence>
<proteinExistence type="predicted"/>
<keyword evidence="2" id="KW-0238">DNA-binding</keyword>
<dbReference type="PRINTS" id="PR00038">
    <property type="entry name" value="HTHLUXR"/>
</dbReference>
<dbReference type="Pfam" id="PF00196">
    <property type="entry name" value="GerE"/>
    <property type="match status" value="1"/>
</dbReference>
<dbReference type="Proteomes" id="UP000462865">
    <property type="component" value="Unassembled WGS sequence"/>
</dbReference>
<dbReference type="InterPro" id="IPR027417">
    <property type="entry name" value="P-loop_NTPase"/>
</dbReference>
<reference evidence="7" key="1">
    <citation type="submission" date="2018-05" db="EMBL/GenBank/DDBJ databases">
        <title>Genome Sequencing of selected type strains of the family Eggerthellaceae.</title>
        <authorList>
            <person name="Danylec N."/>
            <person name="Stoll D.A."/>
            <person name="Doetsch A."/>
            <person name="Huch M."/>
        </authorList>
    </citation>
    <scope>NUCLEOTIDE SEQUENCE [LARGE SCALE GENOMIC DNA]</scope>
    <source>
        <strain evidence="7">DSM 27213</strain>
    </source>
</reference>
<dbReference type="InterPro" id="IPR011990">
    <property type="entry name" value="TPR-like_helical_dom_sf"/>
</dbReference>
<evidence type="ECO:0000259" key="4">
    <source>
        <dbReference type="PROSITE" id="PS50043"/>
    </source>
</evidence>
<evidence type="ECO:0000313" key="6">
    <source>
        <dbReference type="EMBL" id="ROT91422.1"/>
    </source>
</evidence>
<dbReference type="Gene3D" id="1.10.10.10">
    <property type="entry name" value="Winged helix-like DNA-binding domain superfamily/Winged helix DNA-binding domain"/>
    <property type="match status" value="1"/>
</dbReference>